<dbReference type="AlphaFoldDB" id="A0A9X3D6F6"/>
<keyword evidence="4" id="KW-1185">Reference proteome</keyword>
<evidence type="ECO:0000313" key="4">
    <source>
        <dbReference type="Proteomes" id="UP001143347"/>
    </source>
</evidence>
<dbReference type="Pfam" id="PF00795">
    <property type="entry name" value="CN_hydrolase"/>
    <property type="match status" value="1"/>
</dbReference>
<dbReference type="InterPro" id="IPR044083">
    <property type="entry name" value="RamA-like"/>
</dbReference>
<proteinExistence type="inferred from homology"/>
<dbReference type="InterPro" id="IPR003010">
    <property type="entry name" value="C-N_Hydrolase"/>
</dbReference>
<dbReference type="InterPro" id="IPR036526">
    <property type="entry name" value="C-N_Hydrolase_sf"/>
</dbReference>
<accession>A0A9X3D6F6</accession>
<comment type="similarity">
    <text evidence="1">Belongs to the carbon-nitrogen hydrolase superfamily. NIT1/NIT2 family.</text>
</comment>
<feature type="domain" description="CN hydrolase" evidence="2">
    <location>
        <begin position="6"/>
        <end position="244"/>
    </location>
</feature>
<gene>
    <name evidence="3" type="ORF">OSB52_11080</name>
</gene>
<sequence>MADVDVRIALWQCESQPLQVEANLTRLDATAAVATARGAQLLIAPEMVVTGYAIGPDAADRLADAPDGPVAQRVRDIARSHDIAIMYGCVELVPEGRRFNAIRLVDRLGSAIATHHKTQLFGDIDRRMVAPGSSRPPVVEWAGWRVGLLTCYEVEFPELVRSCARRGADLICVPTANMIDYDVVQEVLLPARALESQVFLAYANYCGAEGDLVYGGRSTVVSPTSAVLAQAGREPELLVVDLDRPTLEESRETYPYLRDLRTDVC</sequence>
<dbReference type="EMBL" id="JAPKFM010000009">
    <property type="protein sequence ID" value="MCX2964636.1"/>
    <property type="molecule type" value="Genomic_DNA"/>
</dbReference>
<dbReference type="SUPFAM" id="SSF56317">
    <property type="entry name" value="Carbon-nitrogen hydrolase"/>
    <property type="match status" value="1"/>
</dbReference>
<comment type="caution">
    <text evidence="3">The sequence shown here is derived from an EMBL/GenBank/DDBJ whole genome shotgun (WGS) entry which is preliminary data.</text>
</comment>
<evidence type="ECO:0000259" key="2">
    <source>
        <dbReference type="PROSITE" id="PS50263"/>
    </source>
</evidence>
<dbReference type="PROSITE" id="PS50263">
    <property type="entry name" value="CN_HYDROLASE"/>
    <property type="match status" value="1"/>
</dbReference>
<evidence type="ECO:0000313" key="3">
    <source>
        <dbReference type="EMBL" id="MCX2964636.1"/>
    </source>
</evidence>
<reference evidence="3" key="1">
    <citation type="submission" date="2022-10" db="EMBL/GenBank/DDBJ databases">
        <title>WGS of marine actinomycetes from Thailand.</title>
        <authorList>
            <person name="Thawai C."/>
        </authorList>
    </citation>
    <scope>NUCLEOTIDE SEQUENCE</scope>
    <source>
        <strain evidence="3">SW21</strain>
    </source>
</reference>
<dbReference type="RefSeq" id="WP_266061666.1">
    <property type="nucleotide sequence ID" value="NZ_JAPKFM010000009.1"/>
</dbReference>
<dbReference type="PANTHER" id="PTHR23088:SF27">
    <property type="entry name" value="DEAMINATED GLUTATHIONE AMIDASE"/>
    <property type="match status" value="1"/>
</dbReference>
<dbReference type="GO" id="GO:0016787">
    <property type="term" value="F:hydrolase activity"/>
    <property type="evidence" value="ECO:0007669"/>
    <property type="project" value="UniProtKB-KW"/>
</dbReference>
<protein>
    <submittedName>
        <fullName evidence="3">Carbon-nitrogen hydrolase family protein</fullName>
    </submittedName>
</protein>
<dbReference type="Proteomes" id="UP001143347">
    <property type="component" value="Unassembled WGS sequence"/>
</dbReference>
<dbReference type="PANTHER" id="PTHR23088">
    <property type="entry name" value="NITRILASE-RELATED"/>
    <property type="match status" value="1"/>
</dbReference>
<dbReference type="CDD" id="cd07576">
    <property type="entry name" value="R-amidase_like"/>
    <property type="match status" value="1"/>
</dbReference>
<dbReference type="Gene3D" id="3.60.110.10">
    <property type="entry name" value="Carbon-nitrogen hydrolase"/>
    <property type="match status" value="1"/>
</dbReference>
<evidence type="ECO:0000256" key="1">
    <source>
        <dbReference type="ARBA" id="ARBA00010613"/>
    </source>
</evidence>
<name>A0A9X3D6F6_9ACTN</name>
<keyword evidence="3" id="KW-0378">Hydrolase</keyword>
<organism evidence="3 4">
    <name type="scientific">Gordonia aquimaris</name>
    <dbReference type="NCBI Taxonomy" id="2984863"/>
    <lineage>
        <taxon>Bacteria</taxon>
        <taxon>Bacillati</taxon>
        <taxon>Actinomycetota</taxon>
        <taxon>Actinomycetes</taxon>
        <taxon>Mycobacteriales</taxon>
        <taxon>Gordoniaceae</taxon>
        <taxon>Gordonia</taxon>
    </lineage>
</organism>